<dbReference type="PANTHER" id="PTHR39181">
    <property type="entry name" value="TYROSINE-PROTEIN PHOSPHATASE YWQE"/>
    <property type="match status" value="1"/>
</dbReference>
<dbReference type="Proteomes" id="UP000768462">
    <property type="component" value="Unassembled WGS sequence"/>
</dbReference>
<dbReference type="AlphaFoldDB" id="A0A927ZJL9"/>
<dbReference type="Gene3D" id="3.20.20.140">
    <property type="entry name" value="Metal-dependent hydrolases"/>
    <property type="match status" value="1"/>
</dbReference>
<organism evidence="6 7">
    <name type="scientific">Clostridium sulfidigenes</name>
    <dbReference type="NCBI Taxonomy" id="318464"/>
    <lineage>
        <taxon>Bacteria</taxon>
        <taxon>Bacillati</taxon>
        <taxon>Bacillota</taxon>
        <taxon>Clostridia</taxon>
        <taxon>Eubacteriales</taxon>
        <taxon>Clostridiaceae</taxon>
        <taxon>Clostridium</taxon>
    </lineage>
</organism>
<comment type="catalytic activity">
    <reaction evidence="5">
        <text>O-phospho-L-tyrosyl-[protein] + H2O = L-tyrosyl-[protein] + phosphate</text>
        <dbReference type="Rhea" id="RHEA:10684"/>
        <dbReference type="Rhea" id="RHEA-COMP:10136"/>
        <dbReference type="Rhea" id="RHEA-COMP:20101"/>
        <dbReference type="ChEBI" id="CHEBI:15377"/>
        <dbReference type="ChEBI" id="CHEBI:43474"/>
        <dbReference type="ChEBI" id="CHEBI:46858"/>
        <dbReference type="ChEBI" id="CHEBI:61978"/>
        <dbReference type="EC" id="3.1.3.48"/>
    </reaction>
</comment>
<dbReference type="EC" id="3.1.3.48" evidence="2"/>
<dbReference type="Pfam" id="PF19567">
    <property type="entry name" value="CpsB_CapC"/>
    <property type="match status" value="1"/>
</dbReference>
<evidence type="ECO:0000313" key="7">
    <source>
        <dbReference type="Proteomes" id="UP000768462"/>
    </source>
</evidence>
<comment type="similarity">
    <text evidence="1">Belongs to the metallo-dependent hydrolases superfamily. CpsB/CapC family.</text>
</comment>
<comment type="caution">
    <text evidence="6">The sequence shown here is derived from an EMBL/GenBank/DDBJ whole genome shotgun (WGS) entry which is preliminary data.</text>
</comment>
<dbReference type="GO" id="GO:0004725">
    <property type="term" value="F:protein tyrosine phosphatase activity"/>
    <property type="evidence" value="ECO:0007669"/>
    <property type="project" value="UniProtKB-EC"/>
</dbReference>
<dbReference type="EMBL" id="SVCM01000049">
    <property type="protein sequence ID" value="MBE6059369.1"/>
    <property type="molecule type" value="Genomic_DNA"/>
</dbReference>
<proteinExistence type="inferred from homology"/>
<accession>A0A927ZJL9</accession>
<keyword evidence="4" id="KW-0904">Protein phosphatase</keyword>
<reference evidence="6" key="1">
    <citation type="submission" date="2019-04" db="EMBL/GenBank/DDBJ databases">
        <title>Evolution of Biomass-Degrading Anaerobic Consortia Revealed by Metagenomics.</title>
        <authorList>
            <person name="Peng X."/>
        </authorList>
    </citation>
    <scope>NUCLEOTIDE SEQUENCE</scope>
    <source>
        <strain evidence="6">SIG254</strain>
    </source>
</reference>
<sequence>MFASLIIKDLVINNKFNLMNVLEKIEAIKTLGVNRLIIAPFYYDEESKSSIAEVNAIVDDLNLYFTEKGLDLKLYAANIIRDNFDNIKEFVDGRIGSINNSKFVLLNIEESNTIKELIEIIYEFNLRDYVPIIFGPEKITEVEDNSKNIYKLLNENCLLQLDVASINGEYGKKTLKTAKELIKKDIYNFIGFEDKIDKGINDKDIQSISKKGLFILTKNGEVAKRKNTKNFKKGLFK</sequence>
<protein>
    <recommendedName>
        <fullName evidence="2">protein-tyrosine-phosphatase</fullName>
        <ecNumber evidence="2">3.1.3.48</ecNumber>
    </recommendedName>
</protein>
<evidence type="ECO:0000256" key="2">
    <source>
        <dbReference type="ARBA" id="ARBA00013064"/>
    </source>
</evidence>
<gene>
    <name evidence="6" type="ORF">E7215_04250</name>
</gene>
<keyword evidence="3" id="KW-0378">Hydrolase</keyword>
<evidence type="ECO:0000256" key="1">
    <source>
        <dbReference type="ARBA" id="ARBA00005750"/>
    </source>
</evidence>
<dbReference type="InterPro" id="IPR016667">
    <property type="entry name" value="Caps_polysacc_synth_CpsB/CapC"/>
</dbReference>
<evidence type="ECO:0000256" key="3">
    <source>
        <dbReference type="ARBA" id="ARBA00022801"/>
    </source>
</evidence>
<evidence type="ECO:0000256" key="5">
    <source>
        <dbReference type="ARBA" id="ARBA00051722"/>
    </source>
</evidence>
<name>A0A927ZJL9_9CLOT</name>
<evidence type="ECO:0000313" key="6">
    <source>
        <dbReference type="EMBL" id="MBE6059369.1"/>
    </source>
</evidence>
<dbReference type="PANTHER" id="PTHR39181:SF1">
    <property type="entry name" value="TYROSINE-PROTEIN PHOSPHATASE YWQE"/>
    <property type="match status" value="1"/>
</dbReference>
<evidence type="ECO:0000256" key="4">
    <source>
        <dbReference type="ARBA" id="ARBA00022912"/>
    </source>
</evidence>
<dbReference type="GO" id="GO:0030145">
    <property type="term" value="F:manganese ion binding"/>
    <property type="evidence" value="ECO:0007669"/>
    <property type="project" value="InterPro"/>
</dbReference>